<keyword evidence="5" id="KW-0963">Cytoplasm</keyword>
<dbReference type="Bgee" id="108714491">
    <property type="expression patterns" value="Expressed in blastula and 19 other cell types or tissues"/>
</dbReference>
<dbReference type="Xenbase" id="XB-GENE-6485798">
    <property type="gene designation" value="gorab.L"/>
</dbReference>
<feature type="region of interest" description="Disordered" evidence="11">
    <location>
        <begin position="296"/>
        <end position="365"/>
    </location>
</feature>
<evidence type="ECO:0000256" key="3">
    <source>
        <dbReference type="ARBA" id="ARBA00005599"/>
    </source>
</evidence>
<dbReference type="RefSeq" id="XP_018114271.1">
    <property type="nucleotide sequence ID" value="XM_018258782.2"/>
</dbReference>
<dbReference type="AGR" id="Xenbase:XB-GENE-6485798"/>
<keyword evidence="6" id="KW-0333">Golgi apparatus</keyword>
<dbReference type="PANTHER" id="PTHR21470:SF2">
    <property type="entry name" value="RAB6-INTERACTING GOLGIN"/>
    <property type="match status" value="1"/>
</dbReference>
<comment type="similarity">
    <text evidence="3">Belongs to the GORAB family.</text>
</comment>
<evidence type="ECO:0000256" key="6">
    <source>
        <dbReference type="ARBA" id="ARBA00023034"/>
    </source>
</evidence>
<proteinExistence type="inferred from homology"/>
<evidence type="ECO:0000256" key="9">
    <source>
        <dbReference type="ARBA" id="ARBA00033032"/>
    </source>
</evidence>
<evidence type="ECO:0000256" key="4">
    <source>
        <dbReference type="ARBA" id="ARBA00014130"/>
    </source>
</evidence>
<evidence type="ECO:0000313" key="12">
    <source>
        <dbReference type="Proteomes" id="UP000186698"/>
    </source>
</evidence>
<feature type="coiled-coil region" evidence="10">
    <location>
        <begin position="251"/>
        <end position="289"/>
    </location>
</feature>
<evidence type="ECO:0000256" key="5">
    <source>
        <dbReference type="ARBA" id="ARBA00022490"/>
    </source>
</evidence>
<dbReference type="CTD" id="108714491"/>
<dbReference type="PaxDb" id="8355-A0A1L8GNL3"/>
<evidence type="ECO:0000313" key="14">
    <source>
        <dbReference type="Xenbase" id="XB-GENE-6485798"/>
    </source>
</evidence>
<keyword evidence="12" id="KW-1185">Reference proteome</keyword>
<feature type="compositionally biased region" description="Polar residues" evidence="11">
    <location>
        <begin position="301"/>
        <end position="312"/>
    </location>
</feature>
<evidence type="ECO:0000256" key="10">
    <source>
        <dbReference type="SAM" id="Coils"/>
    </source>
</evidence>
<dbReference type="STRING" id="8355.A0A1L8GNL3"/>
<feature type="compositionally biased region" description="Basic and acidic residues" evidence="11">
    <location>
        <begin position="313"/>
        <end position="327"/>
    </location>
</feature>
<evidence type="ECO:0000256" key="8">
    <source>
        <dbReference type="ARBA" id="ARBA00032512"/>
    </source>
</evidence>
<organism evidence="12 13">
    <name type="scientific">Xenopus laevis</name>
    <name type="common">African clawed frog</name>
    <dbReference type="NCBI Taxonomy" id="8355"/>
    <lineage>
        <taxon>Eukaryota</taxon>
        <taxon>Metazoa</taxon>
        <taxon>Chordata</taxon>
        <taxon>Craniata</taxon>
        <taxon>Vertebrata</taxon>
        <taxon>Euteleostomi</taxon>
        <taxon>Amphibia</taxon>
        <taxon>Batrachia</taxon>
        <taxon>Anura</taxon>
        <taxon>Pipoidea</taxon>
        <taxon>Pipidae</taxon>
        <taxon>Xenopodinae</taxon>
        <taxon>Xenopus</taxon>
        <taxon>Xenopus</taxon>
    </lineage>
</organism>
<feature type="compositionally biased region" description="Polar residues" evidence="11">
    <location>
        <begin position="328"/>
        <end position="365"/>
    </location>
</feature>
<dbReference type="PANTHER" id="PTHR21470">
    <property type="entry name" value="RAB6-INTERACTING PROTEIN GORAB"/>
    <property type="match status" value="1"/>
</dbReference>
<dbReference type="AlphaFoldDB" id="A0A1L8GNL3"/>
<evidence type="ECO:0000256" key="7">
    <source>
        <dbReference type="ARBA" id="ARBA00023054"/>
    </source>
</evidence>
<sequence>MAGWAGFSEDELRNLKMKQGTELPNQPDRSRRQPTSAKPAAAKSRQQMQRKLALQAQSQQLAKQDGSLSVPPEQQLSRPTISSLLSATTCPAEKKQIIPGQPEMSTVVSPGTDLKQQDLCSEQDGELNKKDMELRDKSRLDHLQLEQRLMEEKNKRKKALLAKAIAERSKKTQAETVKLKRIQTQLQALDDLVSTDIGILRNRIDQACMEFSHAKKRYEKAEAEYILAKVDFHKKTELKEQLTEHLCTIIQQNEARKAKKLEELMQQLEVEADEEKLELEIEVEQMLQQQEAEAKKRVATQEIQAQVASPTEKNIEPTETSAEKETSSDQNGVCQSSSHLTTESCVQDNSTAQSRPNSLSDKQPV</sequence>
<evidence type="ECO:0000256" key="1">
    <source>
        <dbReference type="ARBA" id="ARBA00004496"/>
    </source>
</evidence>
<keyword evidence="7 10" id="KW-0175">Coiled coil</keyword>
<name>A0A1L8GNL3_XENLA</name>
<protein>
    <recommendedName>
        <fullName evidence="4">RAB6-interacting golgin</fullName>
    </recommendedName>
    <alternativeName>
        <fullName evidence="9">N-terminal kinase-like-binding protein 1</fullName>
    </alternativeName>
    <alternativeName>
        <fullName evidence="8">SCY1-like 1-binding protein 1</fullName>
    </alternativeName>
</protein>
<dbReference type="OrthoDB" id="9909311at2759"/>
<dbReference type="KEGG" id="xla:108714491"/>
<dbReference type="Pfam" id="PF04949">
    <property type="entry name" value="Transcrip_act"/>
    <property type="match status" value="1"/>
</dbReference>
<evidence type="ECO:0000313" key="13">
    <source>
        <dbReference type="RefSeq" id="XP_018114271.1"/>
    </source>
</evidence>
<dbReference type="GeneID" id="108714491"/>
<reference evidence="13" key="1">
    <citation type="submission" date="2025-08" db="UniProtKB">
        <authorList>
            <consortium name="RefSeq"/>
        </authorList>
    </citation>
    <scope>IDENTIFICATION</scope>
    <source>
        <strain evidence="13">J_2021</strain>
        <tissue evidence="13">Erythrocytes</tissue>
    </source>
</reference>
<feature type="region of interest" description="Disordered" evidence="11">
    <location>
        <begin position="1"/>
        <end position="80"/>
    </location>
</feature>
<dbReference type="GO" id="GO:1905515">
    <property type="term" value="P:non-motile cilium assembly"/>
    <property type="evidence" value="ECO:0000318"/>
    <property type="project" value="GO_Central"/>
</dbReference>
<dbReference type="Proteomes" id="UP000186698">
    <property type="component" value="Chromosome 4L"/>
</dbReference>
<dbReference type="OMA" id="PNCPNQE"/>
<evidence type="ECO:0000256" key="2">
    <source>
        <dbReference type="ARBA" id="ARBA00004555"/>
    </source>
</evidence>
<gene>
    <name evidence="13 14" type="primary">gorab.L</name>
</gene>
<evidence type="ECO:0000256" key="11">
    <source>
        <dbReference type="SAM" id="MobiDB-lite"/>
    </source>
</evidence>
<comment type="subcellular location">
    <subcellularLocation>
        <location evidence="1">Cytoplasm</location>
    </subcellularLocation>
    <subcellularLocation>
        <location evidence="2">Golgi apparatus</location>
    </subcellularLocation>
</comment>
<feature type="compositionally biased region" description="Low complexity" evidence="11">
    <location>
        <begin position="49"/>
        <end position="64"/>
    </location>
</feature>
<dbReference type="InterPro" id="IPR007033">
    <property type="entry name" value="GORAB"/>
</dbReference>
<accession>A0A1L8GNL3</accession>
<dbReference type="GO" id="GO:0005794">
    <property type="term" value="C:Golgi apparatus"/>
    <property type="evidence" value="ECO:0007669"/>
    <property type="project" value="UniProtKB-SubCell"/>
</dbReference>